<dbReference type="AlphaFoldDB" id="A0A9P5GUU8"/>
<comment type="caution">
    <text evidence="2">The sequence shown here is derived from an EMBL/GenBank/DDBJ whole genome shotgun (WGS) entry which is preliminary data.</text>
</comment>
<evidence type="ECO:0000313" key="3">
    <source>
        <dbReference type="Proteomes" id="UP000722485"/>
    </source>
</evidence>
<organism evidence="2 3">
    <name type="scientific">Cylindrodendrum hubeiense</name>
    <dbReference type="NCBI Taxonomy" id="595255"/>
    <lineage>
        <taxon>Eukaryota</taxon>
        <taxon>Fungi</taxon>
        <taxon>Dikarya</taxon>
        <taxon>Ascomycota</taxon>
        <taxon>Pezizomycotina</taxon>
        <taxon>Sordariomycetes</taxon>
        <taxon>Hypocreomycetidae</taxon>
        <taxon>Hypocreales</taxon>
        <taxon>Nectriaceae</taxon>
        <taxon>Cylindrodendrum</taxon>
    </lineage>
</organism>
<reference evidence="2" key="1">
    <citation type="submission" date="2020-03" db="EMBL/GenBank/DDBJ databases">
        <title>Draft Genome Sequence of Cylindrodendrum hubeiense.</title>
        <authorList>
            <person name="Buettner E."/>
            <person name="Kellner H."/>
        </authorList>
    </citation>
    <scope>NUCLEOTIDE SEQUENCE</scope>
    <source>
        <strain evidence="2">IHI 201604</strain>
    </source>
</reference>
<evidence type="ECO:0000256" key="1">
    <source>
        <dbReference type="SAM" id="SignalP"/>
    </source>
</evidence>
<evidence type="ECO:0000313" key="2">
    <source>
        <dbReference type="EMBL" id="KAF7537801.1"/>
    </source>
</evidence>
<accession>A0A9P5GUU8</accession>
<protein>
    <submittedName>
        <fullName evidence="2">Uncharacterized protein</fullName>
    </submittedName>
</protein>
<dbReference type="Proteomes" id="UP000722485">
    <property type="component" value="Unassembled WGS sequence"/>
</dbReference>
<keyword evidence="3" id="KW-1185">Reference proteome</keyword>
<keyword evidence="1" id="KW-0732">Signal</keyword>
<feature type="chain" id="PRO_5040386603" evidence="1">
    <location>
        <begin position="20"/>
        <end position="184"/>
    </location>
</feature>
<gene>
    <name evidence="2" type="ORF">G7Z17_g12781</name>
</gene>
<proteinExistence type="predicted"/>
<dbReference type="EMBL" id="JAANBB010000622">
    <property type="protein sequence ID" value="KAF7537801.1"/>
    <property type="molecule type" value="Genomic_DNA"/>
</dbReference>
<feature type="signal peptide" evidence="1">
    <location>
        <begin position="1"/>
        <end position="19"/>
    </location>
</feature>
<name>A0A9P5GUU8_9HYPO</name>
<sequence length="184" mass="20443">MKLSACSLVWLAGTGVVQGFSWSVPPGMEDGLYTIDFHEDDTNKTSPNVQRRSDIVSHDDKTLAARDLPLPISRKGCIEGFPPLDADDYWASKVAMNNWCSRGGRTRKGHAVLALKGTVLVWLCSYGWFSYESPCSVDEFQEAEAVWNKTCGHDVGAFIAMGKWAKTYGRSHKDLNKIDCGKYE</sequence>
<dbReference type="OrthoDB" id="5029609at2759"/>